<feature type="transmembrane region" description="Helical" evidence="7">
    <location>
        <begin position="298"/>
        <end position="318"/>
    </location>
</feature>
<evidence type="ECO:0000259" key="8">
    <source>
        <dbReference type="Pfam" id="PF00482"/>
    </source>
</evidence>
<keyword evidence="6 7" id="KW-0472">Membrane</keyword>
<dbReference type="EMBL" id="JBHTCE010000001">
    <property type="protein sequence ID" value="MFC7389526.1"/>
    <property type="molecule type" value="Genomic_DNA"/>
</dbReference>
<organism evidence="9 10">
    <name type="scientific">Exiguobacterium aestuarii</name>
    <dbReference type="NCBI Taxonomy" id="273527"/>
    <lineage>
        <taxon>Bacteria</taxon>
        <taxon>Bacillati</taxon>
        <taxon>Bacillota</taxon>
        <taxon>Bacilli</taxon>
        <taxon>Bacillales</taxon>
        <taxon>Bacillales Family XII. Incertae Sedis</taxon>
        <taxon>Exiguobacterium</taxon>
    </lineage>
</organism>
<evidence type="ECO:0000256" key="5">
    <source>
        <dbReference type="ARBA" id="ARBA00022989"/>
    </source>
</evidence>
<dbReference type="InterPro" id="IPR003004">
    <property type="entry name" value="GspF/PilC"/>
</dbReference>
<dbReference type="InterPro" id="IPR018076">
    <property type="entry name" value="T2SS_GspF_dom"/>
</dbReference>
<gene>
    <name evidence="9" type="ORF">ACFQO8_05170</name>
</gene>
<dbReference type="PANTHER" id="PTHR30012:SF0">
    <property type="entry name" value="TYPE II SECRETION SYSTEM PROTEIN F-RELATED"/>
    <property type="match status" value="1"/>
</dbReference>
<keyword evidence="5 7" id="KW-1133">Transmembrane helix</keyword>
<protein>
    <submittedName>
        <fullName evidence="9">Type II secretion system F family protein</fullName>
    </submittedName>
</protein>
<comment type="similarity">
    <text evidence="2">Belongs to the GSP F family.</text>
</comment>
<evidence type="ECO:0000313" key="9">
    <source>
        <dbReference type="EMBL" id="MFC7389526.1"/>
    </source>
</evidence>
<evidence type="ECO:0000256" key="2">
    <source>
        <dbReference type="ARBA" id="ARBA00005745"/>
    </source>
</evidence>
<feature type="domain" description="Type II secretion system protein GspF" evidence="8">
    <location>
        <begin position="14"/>
        <end position="132"/>
    </location>
</feature>
<comment type="caution">
    <text evidence="9">The sequence shown here is derived from an EMBL/GenBank/DDBJ whole genome shotgun (WGS) entry which is preliminary data.</text>
</comment>
<sequence length="325" mass="37371">MGNASVNPPIQLIHRFLRLQSRGVSLKATMETLEYHEKGSRKVDVQQMRARLETGTSLADVFSQIITNRQMQEILMTAERNGRFMDGLSQVVLVLEMRMRLKEELKRLIRYPLIIFFILLGLGMVYALYIFPKLMGMVDVSTYDGAGSLLLSKWFFPALFSIFVILGIIVYVLYRQGVELPFYIWNRGKTLYLTYVFVSELSLLQQTETNIRQIISRLANERGEMAEMANRIHNRLSDGEGIEMAVKSERFIDHEVVSLLGVGSMSGELGELMSLHRELVFEEMEQYSRRLIEKVEPALYGVLSVMVATLFYTLYLPVKLIMAQL</sequence>
<keyword evidence="4 7" id="KW-0812">Transmembrane</keyword>
<feature type="transmembrane region" description="Helical" evidence="7">
    <location>
        <begin position="151"/>
        <end position="174"/>
    </location>
</feature>
<evidence type="ECO:0000313" key="10">
    <source>
        <dbReference type="Proteomes" id="UP001596439"/>
    </source>
</evidence>
<dbReference type="Gene3D" id="1.20.81.30">
    <property type="entry name" value="Type II secretion system (T2SS), domain F"/>
    <property type="match status" value="2"/>
</dbReference>
<evidence type="ECO:0000256" key="4">
    <source>
        <dbReference type="ARBA" id="ARBA00022692"/>
    </source>
</evidence>
<dbReference type="Proteomes" id="UP001596439">
    <property type="component" value="Unassembled WGS sequence"/>
</dbReference>
<keyword evidence="3" id="KW-1003">Cell membrane</keyword>
<reference evidence="10" key="1">
    <citation type="journal article" date="2019" name="Int. J. Syst. Evol. Microbiol.">
        <title>The Global Catalogue of Microorganisms (GCM) 10K type strain sequencing project: providing services to taxonomists for standard genome sequencing and annotation.</title>
        <authorList>
            <consortium name="The Broad Institute Genomics Platform"/>
            <consortium name="The Broad Institute Genome Sequencing Center for Infectious Disease"/>
            <person name="Wu L."/>
            <person name="Ma J."/>
        </authorList>
    </citation>
    <scope>NUCLEOTIDE SEQUENCE [LARGE SCALE GENOMIC DNA]</scope>
    <source>
        <strain evidence="10">CCUG 55590</strain>
    </source>
</reference>
<feature type="domain" description="Type II secretion system protein GspF" evidence="8">
    <location>
        <begin position="197"/>
        <end position="317"/>
    </location>
</feature>
<evidence type="ECO:0000256" key="6">
    <source>
        <dbReference type="ARBA" id="ARBA00023136"/>
    </source>
</evidence>
<comment type="subcellular location">
    <subcellularLocation>
        <location evidence="1">Cell membrane</location>
        <topology evidence="1">Multi-pass membrane protein</topology>
    </subcellularLocation>
</comment>
<feature type="transmembrane region" description="Helical" evidence="7">
    <location>
        <begin position="108"/>
        <end position="131"/>
    </location>
</feature>
<evidence type="ECO:0000256" key="1">
    <source>
        <dbReference type="ARBA" id="ARBA00004651"/>
    </source>
</evidence>
<dbReference type="PANTHER" id="PTHR30012">
    <property type="entry name" value="GENERAL SECRETION PATHWAY PROTEIN"/>
    <property type="match status" value="1"/>
</dbReference>
<accession>A0ABW2PMF8</accession>
<evidence type="ECO:0000256" key="7">
    <source>
        <dbReference type="SAM" id="Phobius"/>
    </source>
</evidence>
<keyword evidence="10" id="KW-1185">Reference proteome</keyword>
<proteinExistence type="inferred from homology"/>
<dbReference type="RefSeq" id="WP_214787484.1">
    <property type="nucleotide sequence ID" value="NZ_JBHSGY010000001.1"/>
</dbReference>
<name>A0ABW2PMF8_9BACL</name>
<dbReference type="InterPro" id="IPR042094">
    <property type="entry name" value="T2SS_GspF_sf"/>
</dbReference>
<dbReference type="Pfam" id="PF00482">
    <property type="entry name" value="T2SSF"/>
    <property type="match status" value="2"/>
</dbReference>
<evidence type="ECO:0000256" key="3">
    <source>
        <dbReference type="ARBA" id="ARBA00022475"/>
    </source>
</evidence>